<dbReference type="PANTHER" id="PTHR30373:SF2">
    <property type="entry name" value="UPF0603 PROTEIN YGCG"/>
    <property type="match status" value="1"/>
</dbReference>
<dbReference type="Pfam" id="PF04536">
    <property type="entry name" value="TPM_phosphatase"/>
    <property type="match status" value="1"/>
</dbReference>
<keyword evidence="1" id="KW-0732">Signal</keyword>
<dbReference type="PANTHER" id="PTHR30373">
    <property type="entry name" value="UPF0603 PROTEIN YGCG"/>
    <property type="match status" value="1"/>
</dbReference>
<evidence type="ECO:0000259" key="2">
    <source>
        <dbReference type="Pfam" id="PF04536"/>
    </source>
</evidence>
<dbReference type="EMBL" id="JPRL01000001">
    <property type="protein sequence ID" value="KFF05480.1"/>
    <property type="molecule type" value="Genomic_DNA"/>
</dbReference>
<feature type="domain" description="TPM" evidence="2">
    <location>
        <begin position="37"/>
        <end position="160"/>
    </location>
</feature>
<evidence type="ECO:0000256" key="1">
    <source>
        <dbReference type="SAM" id="SignalP"/>
    </source>
</evidence>
<feature type="signal peptide" evidence="1">
    <location>
        <begin position="1"/>
        <end position="20"/>
    </location>
</feature>
<evidence type="ECO:0000313" key="4">
    <source>
        <dbReference type="Proteomes" id="UP000028715"/>
    </source>
</evidence>
<dbReference type="Gene3D" id="3.10.310.50">
    <property type="match status" value="1"/>
</dbReference>
<comment type="caution">
    <text evidence="3">The sequence shown here is derived from an EMBL/GenBank/DDBJ whole genome shotgun (WGS) entry which is preliminary data.</text>
</comment>
<reference evidence="3 4" key="1">
    <citation type="submission" date="2014-07" db="EMBL/GenBank/DDBJ databases">
        <title>Genome of Flavobacterium reichenbachii LMG 25512.</title>
        <authorList>
            <person name="Stropko S.J."/>
            <person name="Pipes S.E."/>
            <person name="Newman J.D."/>
        </authorList>
    </citation>
    <scope>NUCLEOTIDE SEQUENCE [LARGE SCALE GENOMIC DNA]</scope>
    <source>
        <strain evidence="3 4">LMG 25512</strain>
    </source>
</reference>
<evidence type="ECO:0000313" key="3">
    <source>
        <dbReference type="EMBL" id="KFF05480.1"/>
    </source>
</evidence>
<dbReference type="AlphaFoldDB" id="A0A085ZM16"/>
<keyword evidence="4" id="KW-1185">Reference proteome</keyword>
<dbReference type="Proteomes" id="UP000028715">
    <property type="component" value="Unassembled WGS sequence"/>
</dbReference>
<sequence>MKKIFFIITLLLLFSNSFFAQTNSETKNIFAKSYDYVNDFEKILTTEQAQTLNTNLKACETKTKSKIIIVSTSSITPYTDITDYSLELDKYLNVNLKIDASILIVISKQLRQIQIRGVGKIRNKLSDTEIENIISTFVIPELKKGDYYKGLYEGTSKIIKKLE</sequence>
<dbReference type="InterPro" id="IPR007621">
    <property type="entry name" value="TPM_dom"/>
</dbReference>
<dbReference type="STRING" id="362418.IW19_08100"/>
<protein>
    <recommendedName>
        <fullName evidence="2">TPM domain-containing protein</fullName>
    </recommendedName>
</protein>
<dbReference type="eggNOG" id="COG1512">
    <property type="taxonomic scope" value="Bacteria"/>
</dbReference>
<feature type="chain" id="PRO_5001801303" description="TPM domain-containing protein" evidence="1">
    <location>
        <begin position="21"/>
        <end position="163"/>
    </location>
</feature>
<gene>
    <name evidence="3" type="ORF">IW19_08100</name>
</gene>
<dbReference type="OrthoDB" id="9810918at2"/>
<proteinExistence type="predicted"/>
<name>A0A085ZM16_9FLAO</name>
<dbReference type="RefSeq" id="WP_035682938.1">
    <property type="nucleotide sequence ID" value="NZ_JPRL01000001.1"/>
</dbReference>
<organism evidence="3 4">
    <name type="scientific">Flavobacterium reichenbachii</name>
    <dbReference type="NCBI Taxonomy" id="362418"/>
    <lineage>
        <taxon>Bacteria</taxon>
        <taxon>Pseudomonadati</taxon>
        <taxon>Bacteroidota</taxon>
        <taxon>Flavobacteriia</taxon>
        <taxon>Flavobacteriales</taxon>
        <taxon>Flavobacteriaceae</taxon>
        <taxon>Flavobacterium</taxon>
    </lineage>
</organism>
<accession>A0A085ZM16</accession>